<evidence type="ECO:0000313" key="3">
    <source>
        <dbReference type="Proteomes" id="UP001193501"/>
    </source>
</evidence>
<feature type="domain" description="4-vinyl reductase 4VR" evidence="1">
    <location>
        <begin position="116"/>
        <end position="177"/>
    </location>
</feature>
<dbReference type="InterPro" id="IPR024096">
    <property type="entry name" value="NO_sig/Golgi_transp_ligand-bd"/>
</dbReference>
<comment type="caution">
    <text evidence="2">The sequence shown here is derived from an EMBL/GenBank/DDBJ whole genome shotgun (WGS) entry which is preliminary data.</text>
</comment>
<dbReference type="RefSeq" id="WP_168773222.1">
    <property type="nucleotide sequence ID" value="NZ_JAABNR010000002.1"/>
</dbReference>
<protein>
    <submittedName>
        <fullName evidence="2">Bacteriochlorophyll 4-vinyl reductase</fullName>
    </submittedName>
</protein>
<dbReference type="EMBL" id="JAABNR010000002">
    <property type="protein sequence ID" value="NBZ86408.1"/>
    <property type="molecule type" value="Genomic_DNA"/>
</dbReference>
<proteinExistence type="predicted"/>
<dbReference type="InterPro" id="IPR010249">
    <property type="entry name" value="BchJ"/>
</dbReference>
<dbReference type="Proteomes" id="UP001193501">
    <property type="component" value="Unassembled WGS sequence"/>
</dbReference>
<reference evidence="2" key="1">
    <citation type="submission" date="2020-01" db="EMBL/GenBank/DDBJ databases">
        <authorList>
            <person name="Chen W.-M."/>
        </authorList>
    </citation>
    <scope>NUCLEOTIDE SEQUENCE</scope>
    <source>
        <strain evidence="2">CYK-10</strain>
    </source>
</reference>
<dbReference type="NCBIfam" id="TIGR02019">
    <property type="entry name" value="BchJ"/>
    <property type="match status" value="1"/>
</dbReference>
<dbReference type="GO" id="GO:0030494">
    <property type="term" value="P:bacteriochlorophyll biosynthetic process"/>
    <property type="evidence" value="ECO:0007669"/>
    <property type="project" value="InterPro"/>
</dbReference>
<dbReference type="GO" id="GO:0015979">
    <property type="term" value="P:photosynthesis"/>
    <property type="evidence" value="ECO:0007669"/>
    <property type="project" value="InterPro"/>
</dbReference>
<accession>A0AAE4Y881</accession>
<dbReference type="InterPro" id="IPR004096">
    <property type="entry name" value="V4R"/>
</dbReference>
<dbReference type="SMART" id="SM00989">
    <property type="entry name" value="V4R"/>
    <property type="match status" value="1"/>
</dbReference>
<dbReference type="AlphaFoldDB" id="A0AAE4Y881"/>
<organism evidence="2 3">
    <name type="scientific">Stagnihabitans tardus</name>
    <dbReference type="NCBI Taxonomy" id="2699202"/>
    <lineage>
        <taxon>Bacteria</taxon>
        <taxon>Pseudomonadati</taxon>
        <taxon>Pseudomonadota</taxon>
        <taxon>Alphaproteobacteria</taxon>
        <taxon>Rhodobacterales</taxon>
        <taxon>Paracoccaceae</taxon>
        <taxon>Stagnihabitans</taxon>
    </lineage>
</organism>
<dbReference type="SUPFAM" id="SSF111126">
    <property type="entry name" value="Ligand-binding domain in the NO signalling and Golgi transport"/>
    <property type="match status" value="1"/>
</dbReference>
<gene>
    <name evidence="2" type="primary">bchJ</name>
    <name evidence="2" type="ORF">GV832_02350</name>
</gene>
<dbReference type="Gene3D" id="3.30.1380.20">
    <property type="entry name" value="Trafficking protein particle complex subunit 3"/>
    <property type="match status" value="1"/>
</dbReference>
<dbReference type="Pfam" id="PF02830">
    <property type="entry name" value="V4R"/>
    <property type="match status" value="1"/>
</dbReference>
<evidence type="ECO:0000313" key="2">
    <source>
        <dbReference type="EMBL" id="NBZ86408.1"/>
    </source>
</evidence>
<name>A0AAE4Y881_9RHOB</name>
<evidence type="ECO:0000259" key="1">
    <source>
        <dbReference type="SMART" id="SM00989"/>
    </source>
</evidence>
<keyword evidence="3" id="KW-1185">Reference proteome</keyword>
<sequence>MSALIGPNAVLQLLPLIEPGFLARLGMEPPSDHGLMPEEPAHRLHAAVRDLPQAPAILAEAGRRTGEYILAHRIPRPAQRLLRVLPRGMGVRILSQAIARNAWTFAGSGAFAVEAPGRFRLERNPLIKGETSARPLCHWHVAVFDRLFQSLVSPDLRFHETACAACGDPACRFELSPAGQSR</sequence>